<evidence type="ECO:0000256" key="3">
    <source>
        <dbReference type="ARBA" id="ARBA00023163"/>
    </source>
</evidence>
<accession>A0ABY5TNT3</accession>
<dbReference type="SUPFAM" id="SSF46689">
    <property type="entry name" value="Homeodomain-like"/>
    <property type="match status" value="2"/>
</dbReference>
<dbReference type="EMBL" id="CP103416">
    <property type="protein sequence ID" value="UVW33809.1"/>
    <property type="molecule type" value="Genomic_DNA"/>
</dbReference>
<dbReference type="InterPro" id="IPR029442">
    <property type="entry name" value="GyrI-like"/>
</dbReference>
<keyword evidence="1" id="KW-0805">Transcription regulation</keyword>
<dbReference type="PANTHER" id="PTHR40055:SF1">
    <property type="entry name" value="TRANSCRIPTIONAL REGULATOR YGIV-RELATED"/>
    <property type="match status" value="1"/>
</dbReference>
<evidence type="ECO:0000256" key="1">
    <source>
        <dbReference type="ARBA" id="ARBA00023015"/>
    </source>
</evidence>
<keyword evidence="2" id="KW-0238">DNA-binding</keyword>
<dbReference type="PROSITE" id="PS01124">
    <property type="entry name" value="HTH_ARAC_FAMILY_2"/>
    <property type="match status" value="1"/>
</dbReference>
<feature type="domain" description="HTH araC/xylS-type" evidence="4">
    <location>
        <begin position="14"/>
        <end position="113"/>
    </location>
</feature>
<dbReference type="Gene3D" id="1.10.10.60">
    <property type="entry name" value="Homeodomain-like"/>
    <property type="match status" value="2"/>
</dbReference>
<dbReference type="InterPro" id="IPR011256">
    <property type="entry name" value="Reg_factor_effector_dom_sf"/>
</dbReference>
<evidence type="ECO:0000256" key="2">
    <source>
        <dbReference type="ARBA" id="ARBA00023125"/>
    </source>
</evidence>
<evidence type="ECO:0000259" key="4">
    <source>
        <dbReference type="PROSITE" id="PS01124"/>
    </source>
</evidence>
<dbReference type="PROSITE" id="PS00041">
    <property type="entry name" value="HTH_ARAC_FAMILY_1"/>
    <property type="match status" value="1"/>
</dbReference>
<dbReference type="SMART" id="SM00871">
    <property type="entry name" value="AraC_E_bind"/>
    <property type="match status" value="1"/>
</dbReference>
<dbReference type="PRINTS" id="PR00032">
    <property type="entry name" value="HTHARAC"/>
</dbReference>
<proteinExistence type="predicted"/>
<evidence type="ECO:0000313" key="6">
    <source>
        <dbReference type="Proteomes" id="UP001059934"/>
    </source>
</evidence>
<dbReference type="Gene3D" id="3.20.80.10">
    <property type="entry name" value="Regulatory factor, effector binding domain"/>
    <property type="match status" value="1"/>
</dbReference>
<dbReference type="InterPro" id="IPR020449">
    <property type="entry name" value="Tscrpt_reg_AraC-type_HTH"/>
</dbReference>
<dbReference type="PANTHER" id="PTHR40055">
    <property type="entry name" value="TRANSCRIPTIONAL REGULATOR YGIV-RELATED"/>
    <property type="match status" value="1"/>
</dbReference>
<gene>
    <name evidence="5" type="ORF">NYF23_07085</name>
</gene>
<evidence type="ECO:0000313" key="5">
    <source>
        <dbReference type="EMBL" id="UVW33809.1"/>
    </source>
</evidence>
<name>A0ABY5TNT3_9GAMM</name>
<keyword evidence="3" id="KW-0804">Transcription</keyword>
<dbReference type="Pfam" id="PF12833">
    <property type="entry name" value="HTH_18"/>
    <property type="match status" value="1"/>
</dbReference>
<protein>
    <submittedName>
        <fullName evidence="5">AraC family transcriptional regulator</fullName>
    </submittedName>
</protein>
<dbReference type="InterPro" id="IPR009057">
    <property type="entry name" value="Homeodomain-like_sf"/>
</dbReference>
<dbReference type="Proteomes" id="UP001059934">
    <property type="component" value="Chromosome"/>
</dbReference>
<reference evidence="5" key="1">
    <citation type="submission" date="2022-08" db="EMBL/GenBank/DDBJ databases">
        <title>Catabolic pathway analysis in culturable SAR92 clade bacteria reveals their overlooked roles in DMSP degradation in coastal seas.</title>
        <authorList>
            <person name="He X."/>
            <person name="Zhang X."/>
            <person name="Zhang Y."/>
        </authorList>
    </citation>
    <scope>NUCLEOTIDE SEQUENCE</scope>
    <source>
        <strain evidence="5">H455</strain>
    </source>
</reference>
<organism evidence="5 6">
    <name type="scientific">SAR92 clade bacterium H455</name>
    <dbReference type="NCBI Taxonomy" id="2974818"/>
    <lineage>
        <taxon>Bacteria</taxon>
        <taxon>Pseudomonadati</taxon>
        <taxon>Pseudomonadota</taxon>
        <taxon>Gammaproteobacteria</taxon>
        <taxon>Cellvibrionales</taxon>
        <taxon>Porticoccaceae</taxon>
        <taxon>SAR92 clade</taxon>
    </lineage>
</organism>
<dbReference type="InterPro" id="IPR018062">
    <property type="entry name" value="HTH_AraC-typ_CS"/>
</dbReference>
<dbReference type="InterPro" id="IPR018060">
    <property type="entry name" value="HTH_AraC"/>
</dbReference>
<sequence length="289" mass="33763">MKNKLVSPYDERVSRVCEYINQNLNETLTLEVMSNVAAFSKYHFHRVFTAYTGMSVTKFIQLARLKRASFRLAFEKEQRIIEIALEAGFDSPEAFSRAFKRTFDQSPSEFRAEPQWPQWHTRFDFHIQPHGVKKMKVDIVEFETTKVALIEHLGSPEKVLETAGKFIQWRKETGLSPVKTSKTFGIPYSDPKTTSPEKFRWDVCGSIESDVPENRYGVKTGEIPGGRCAVIRHKGSHNNLDNSIYYVYREWLPENNEEIRDYPCFFHYINFIHEVDECELITDIYVPLK</sequence>
<keyword evidence="6" id="KW-1185">Reference proteome</keyword>
<dbReference type="Pfam" id="PF06445">
    <property type="entry name" value="GyrI-like"/>
    <property type="match status" value="1"/>
</dbReference>
<dbReference type="InterPro" id="IPR050908">
    <property type="entry name" value="SmbC-like"/>
</dbReference>
<dbReference type="SUPFAM" id="SSF55136">
    <property type="entry name" value="Probable bacterial effector-binding domain"/>
    <property type="match status" value="1"/>
</dbReference>
<dbReference type="SMART" id="SM00342">
    <property type="entry name" value="HTH_ARAC"/>
    <property type="match status" value="1"/>
</dbReference>
<dbReference type="InterPro" id="IPR010499">
    <property type="entry name" value="AraC_E-bd"/>
</dbReference>